<keyword evidence="3" id="KW-0325">Glycoprotein</keyword>
<gene>
    <name evidence="7" type="ORF">N0V93_001987</name>
</gene>
<keyword evidence="1" id="KW-0328">Glycosyltransferase</keyword>
<accession>A0A9W8Z2P0</accession>
<dbReference type="PANTHER" id="PTHR20961">
    <property type="entry name" value="GLYCOSYLTRANSFERASE"/>
    <property type="match status" value="1"/>
</dbReference>
<comment type="caution">
    <text evidence="7">The sequence shown here is derived from an EMBL/GenBank/DDBJ whole genome shotgun (WGS) entry which is preliminary data.</text>
</comment>
<dbReference type="Pfam" id="PF04577">
    <property type="entry name" value="Glyco_transf_61"/>
    <property type="match status" value="1"/>
</dbReference>
<evidence type="ECO:0000256" key="2">
    <source>
        <dbReference type="ARBA" id="ARBA00022679"/>
    </source>
</evidence>
<feature type="domain" description="Glycosyltransferase 61 catalytic" evidence="6">
    <location>
        <begin position="340"/>
        <end position="434"/>
    </location>
</feature>
<dbReference type="EMBL" id="JAPEVB010000001">
    <property type="protein sequence ID" value="KAJ4397751.1"/>
    <property type="molecule type" value="Genomic_DNA"/>
</dbReference>
<keyword evidence="5" id="KW-0472">Membrane</keyword>
<feature type="region of interest" description="Disordered" evidence="4">
    <location>
        <begin position="54"/>
        <end position="87"/>
    </location>
</feature>
<evidence type="ECO:0000256" key="5">
    <source>
        <dbReference type="SAM" id="Phobius"/>
    </source>
</evidence>
<organism evidence="7 8">
    <name type="scientific">Gnomoniopsis smithogilvyi</name>
    <dbReference type="NCBI Taxonomy" id="1191159"/>
    <lineage>
        <taxon>Eukaryota</taxon>
        <taxon>Fungi</taxon>
        <taxon>Dikarya</taxon>
        <taxon>Ascomycota</taxon>
        <taxon>Pezizomycotina</taxon>
        <taxon>Sordariomycetes</taxon>
        <taxon>Sordariomycetidae</taxon>
        <taxon>Diaporthales</taxon>
        <taxon>Gnomoniaceae</taxon>
        <taxon>Gnomoniopsis</taxon>
    </lineage>
</organism>
<evidence type="ECO:0000256" key="4">
    <source>
        <dbReference type="SAM" id="MobiDB-lite"/>
    </source>
</evidence>
<name>A0A9W8Z2P0_9PEZI</name>
<evidence type="ECO:0000313" key="8">
    <source>
        <dbReference type="Proteomes" id="UP001140453"/>
    </source>
</evidence>
<feature type="transmembrane region" description="Helical" evidence="5">
    <location>
        <begin position="7"/>
        <end position="27"/>
    </location>
</feature>
<evidence type="ECO:0000313" key="7">
    <source>
        <dbReference type="EMBL" id="KAJ4397751.1"/>
    </source>
</evidence>
<dbReference type="InterPro" id="IPR007657">
    <property type="entry name" value="Glycosyltransferase_61"/>
</dbReference>
<feature type="compositionally biased region" description="Low complexity" evidence="4">
    <location>
        <begin position="70"/>
        <end position="81"/>
    </location>
</feature>
<reference evidence="7" key="1">
    <citation type="submission" date="2022-10" db="EMBL/GenBank/DDBJ databases">
        <title>Tapping the CABI collections for fungal endophytes: first genome assemblies for Collariella, Neodidymelliopsis, Ascochyta clinopodiicola, Didymella pomorum, Didymosphaeria variabile, Neocosmospora piperis and Neocucurbitaria cava.</title>
        <authorList>
            <person name="Hill R."/>
        </authorList>
    </citation>
    <scope>NUCLEOTIDE SEQUENCE</scope>
    <source>
        <strain evidence="7">IMI 355082</strain>
    </source>
</reference>
<dbReference type="InterPro" id="IPR049625">
    <property type="entry name" value="Glyco_transf_61_cat"/>
</dbReference>
<evidence type="ECO:0000256" key="1">
    <source>
        <dbReference type="ARBA" id="ARBA00022676"/>
    </source>
</evidence>
<evidence type="ECO:0000256" key="3">
    <source>
        <dbReference type="ARBA" id="ARBA00023180"/>
    </source>
</evidence>
<sequence length="526" mass="59284">MSAQRRWTSWLIVAVLFLVILTHYGIWTETIDINSITQSAASHFTDYRAKANTNPPQVALDSVPEPTTPTPALTPETPACPQQSTCPEPSKPAFLDMPNDYALSSAEDLMCEKFFTEKYVQTIATHPTSLCSNNGSAVTEFEVPTHPAHRKLAPATQVFLFQGVHWDPNTRAFVARSDDRTASPAIYGQTPLGSLRYDKAAPGCRSASERQLIIYPALWEGTFPNIWHRLLELWQAKLSFDAVRIALDPDSGSPYITKSQATQAKVVFPDDIPGPWTDLWEIVTGSPAQSPSTLSTDTCYDVIIPTVGWASPFWSALLTSKYESCPRQTLMTSFVNNIMKFYKVTPKQPAEISARQHPTITIVQRGHSRKFQDFDSLLEKLHQRHPESAINVVDLELLSKREQIGLAAETDVWVAHHGAGMMYQMFMQRNAAVVEIVPPIFVSRGFRWIARMRGLVHFIGKAMWKAEYEEKYKGVPKPADWKPERQGDSDANNWQFEEWIWITHDEILDLVDAAVLSQKHRSNDLS</sequence>
<keyword evidence="2" id="KW-0808">Transferase</keyword>
<dbReference type="AlphaFoldDB" id="A0A9W8Z2P0"/>
<proteinExistence type="predicted"/>
<protein>
    <recommendedName>
        <fullName evidence="6">Glycosyltransferase 61 catalytic domain-containing protein</fullName>
    </recommendedName>
</protein>
<dbReference type="Proteomes" id="UP001140453">
    <property type="component" value="Unassembled WGS sequence"/>
</dbReference>
<keyword evidence="5" id="KW-1133">Transmembrane helix</keyword>
<dbReference type="GO" id="GO:0016757">
    <property type="term" value="F:glycosyltransferase activity"/>
    <property type="evidence" value="ECO:0007669"/>
    <property type="project" value="UniProtKB-KW"/>
</dbReference>
<keyword evidence="5" id="KW-0812">Transmembrane</keyword>
<evidence type="ECO:0000259" key="6">
    <source>
        <dbReference type="Pfam" id="PF04577"/>
    </source>
</evidence>
<keyword evidence="8" id="KW-1185">Reference proteome</keyword>
<dbReference type="OrthoDB" id="529273at2759"/>